<keyword evidence="4" id="KW-1185">Reference proteome</keyword>
<dbReference type="OrthoDB" id="8993954at2"/>
<dbReference type="Pfam" id="PF11575">
    <property type="entry name" value="FhuF_C"/>
    <property type="match status" value="1"/>
</dbReference>
<dbReference type="NCBIfam" id="TIGR03951">
    <property type="entry name" value="Fe_III_red_FhuF"/>
    <property type="match status" value="1"/>
</dbReference>
<evidence type="ECO:0000259" key="1">
    <source>
        <dbReference type="Pfam" id="PF06276"/>
    </source>
</evidence>
<dbReference type="RefSeq" id="WP_092523531.1">
    <property type="nucleotide sequence ID" value="NZ_FNCI01000002.1"/>
</dbReference>
<dbReference type="GO" id="GO:0051537">
    <property type="term" value="F:2 iron, 2 sulfur cluster binding"/>
    <property type="evidence" value="ECO:0007669"/>
    <property type="project" value="InterPro"/>
</dbReference>
<dbReference type="EMBL" id="FNCI01000002">
    <property type="protein sequence ID" value="SDF87388.1"/>
    <property type="molecule type" value="Genomic_DNA"/>
</dbReference>
<evidence type="ECO:0000259" key="2">
    <source>
        <dbReference type="Pfam" id="PF11575"/>
    </source>
</evidence>
<name>A0A1G7PMG6_9GAMM</name>
<dbReference type="STRING" id="284577.SAMN05216571_102400"/>
<dbReference type="Pfam" id="PF06276">
    <property type="entry name" value="FhuF"/>
    <property type="match status" value="1"/>
</dbReference>
<dbReference type="InterPro" id="IPR024726">
    <property type="entry name" value="FhuF_C"/>
</dbReference>
<sequence>MPLLLKALYTGPLDGLTPPQVGPVQAPALSMRELLAPARFEAELVRFAAGYGYHHGQGDRRALISLWSKWHFGALLAPYMAANLLLERDLPVGLDEVGVHLTAAGHAECLQLAHTGRPLASLDGFTRFSTLIDDHLTPLINQLARYSGASAKVFWSNVGNTFEHFLGGVDMHPMAQPGMAEEGHRLLATRTLPDGRRNPLYQPVRYFQPECQDETDAPATQRVRRLCCLRYLLPELGYCGNCPLSNRAAG</sequence>
<organism evidence="3 4">
    <name type="scientific">Onishia taeanensis</name>
    <dbReference type="NCBI Taxonomy" id="284577"/>
    <lineage>
        <taxon>Bacteria</taxon>
        <taxon>Pseudomonadati</taxon>
        <taxon>Pseudomonadota</taxon>
        <taxon>Gammaproteobacteria</taxon>
        <taxon>Oceanospirillales</taxon>
        <taxon>Halomonadaceae</taxon>
        <taxon>Onishia</taxon>
    </lineage>
</organism>
<reference evidence="3 4" key="1">
    <citation type="submission" date="2016-10" db="EMBL/GenBank/DDBJ databases">
        <authorList>
            <person name="de Groot N.N."/>
        </authorList>
    </citation>
    <scope>NUCLEOTIDE SEQUENCE [LARGE SCALE GENOMIC DNA]</scope>
    <source>
        <strain evidence="3 4">BH539</strain>
    </source>
</reference>
<dbReference type="GO" id="GO:0003824">
    <property type="term" value="F:catalytic activity"/>
    <property type="evidence" value="ECO:0007669"/>
    <property type="project" value="UniProtKB-ARBA"/>
</dbReference>
<evidence type="ECO:0000313" key="3">
    <source>
        <dbReference type="EMBL" id="SDF87388.1"/>
    </source>
</evidence>
<proteinExistence type="predicted"/>
<evidence type="ECO:0000313" key="4">
    <source>
        <dbReference type="Proteomes" id="UP000198641"/>
    </source>
</evidence>
<dbReference type="AlphaFoldDB" id="A0A1G7PMG6"/>
<feature type="domain" description="Aerobactin siderophore biosynthesis IucA/IucC-like C-terminal" evidence="1">
    <location>
        <begin position="65"/>
        <end position="210"/>
    </location>
</feature>
<gene>
    <name evidence="3" type="ORF">SAMN05216571_102400</name>
</gene>
<dbReference type="InterPro" id="IPR022770">
    <property type="entry name" value="IucA/IucC-like_C"/>
</dbReference>
<accession>A0A1G7PMG6</accession>
<dbReference type="Proteomes" id="UP000198641">
    <property type="component" value="Unassembled WGS sequence"/>
</dbReference>
<protein>
    <submittedName>
        <fullName evidence="3">Ferric iron reductase protein FhuF</fullName>
    </submittedName>
</protein>
<feature type="domain" description="Ferric siderophore reductase C-terminal" evidence="2">
    <location>
        <begin position="224"/>
        <end position="244"/>
    </location>
</feature>
<dbReference type="PRINTS" id="PR01714">
    <property type="entry name" value="2FE2SRDCTASE"/>
</dbReference>
<dbReference type="InterPro" id="IPR008090">
    <property type="entry name" value="Fe_iron_reduct"/>
</dbReference>